<keyword evidence="7" id="KW-1185">Reference proteome</keyword>
<dbReference type="InterPro" id="IPR005119">
    <property type="entry name" value="LysR_subst-bd"/>
</dbReference>
<dbReference type="SUPFAM" id="SSF53850">
    <property type="entry name" value="Periplasmic binding protein-like II"/>
    <property type="match status" value="1"/>
</dbReference>
<feature type="domain" description="HTH lysR-type" evidence="5">
    <location>
        <begin position="1"/>
        <end position="59"/>
    </location>
</feature>
<dbReference type="EMBL" id="JAVREL010000017">
    <property type="protein sequence ID" value="MDT0346015.1"/>
    <property type="molecule type" value="Genomic_DNA"/>
</dbReference>
<reference evidence="7" key="1">
    <citation type="submission" date="2023-07" db="EMBL/GenBank/DDBJ databases">
        <title>30 novel species of actinomycetes from the DSMZ collection.</title>
        <authorList>
            <person name="Nouioui I."/>
        </authorList>
    </citation>
    <scope>NUCLEOTIDE SEQUENCE [LARGE SCALE GENOMIC DNA]</scope>
    <source>
        <strain evidence="7">DSM 44938</strain>
    </source>
</reference>
<sequence>MDLSRHLRHFLAVAEELHFGRAAEVLGMAQPPLSQSIQRLERELAVELFDRSRRSVALTAAGRLLVAEARALLAAEQRMRTVMAQAGEGAIGTLRAGVSPETSATALRGLLRLLAERMPGLEVDLHELTSGEQLRMLTEARLDVGLVLRPGGAAEEPGLRFGPPASEPLGVVLPRDSALARLREPAMGDLAGHDLILFPRATAPEWYDELVEVCRAGGFVPPCVRHARHPDFLLGLVLAGRGVAFLPEETARRQPRVAWRPLAGHPLRATTRAAWPARSPHPAAPRFAEIAAAVLDGAARPAPPLVADAGAAPWSVVFGRER</sequence>
<dbReference type="InterPro" id="IPR036390">
    <property type="entry name" value="WH_DNA-bd_sf"/>
</dbReference>
<keyword evidence="4" id="KW-0804">Transcription</keyword>
<dbReference type="InterPro" id="IPR036388">
    <property type="entry name" value="WH-like_DNA-bd_sf"/>
</dbReference>
<dbReference type="Gene3D" id="1.10.10.10">
    <property type="entry name" value="Winged helix-like DNA-binding domain superfamily/Winged helix DNA-binding domain"/>
    <property type="match status" value="1"/>
</dbReference>
<evidence type="ECO:0000256" key="3">
    <source>
        <dbReference type="ARBA" id="ARBA00023125"/>
    </source>
</evidence>
<dbReference type="Pfam" id="PF00126">
    <property type="entry name" value="HTH_1"/>
    <property type="match status" value="1"/>
</dbReference>
<name>A0ABU2MWX6_9ACTN</name>
<dbReference type="Proteomes" id="UP001183246">
    <property type="component" value="Unassembled WGS sequence"/>
</dbReference>
<keyword evidence="2" id="KW-0805">Transcription regulation</keyword>
<evidence type="ECO:0000313" key="6">
    <source>
        <dbReference type="EMBL" id="MDT0346015.1"/>
    </source>
</evidence>
<organism evidence="6 7">
    <name type="scientific">Streptomyces litchfieldiae</name>
    <dbReference type="NCBI Taxonomy" id="3075543"/>
    <lineage>
        <taxon>Bacteria</taxon>
        <taxon>Bacillati</taxon>
        <taxon>Actinomycetota</taxon>
        <taxon>Actinomycetes</taxon>
        <taxon>Kitasatosporales</taxon>
        <taxon>Streptomycetaceae</taxon>
        <taxon>Streptomyces</taxon>
    </lineage>
</organism>
<keyword evidence="3" id="KW-0238">DNA-binding</keyword>
<dbReference type="PANTHER" id="PTHR30346:SF0">
    <property type="entry name" value="HCA OPERON TRANSCRIPTIONAL ACTIVATOR HCAR"/>
    <property type="match status" value="1"/>
</dbReference>
<comment type="similarity">
    <text evidence="1">Belongs to the LysR transcriptional regulatory family.</text>
</comment>
<evidence type="ECO:0000313" key="7">
    <source>
        <dbReference type="Proteomes" id="UP001183246"/>
    </source>
</evidence>
<dbReference type="Pfam" id="PF03466">
    <property type="entry name" value="LysR_substrate"/>
    <property type="match status" value="1"/>
</dbReference>
<dbReference type="PANTHER" id="PTHR30346">
    <property type="entry name" value="TRANSCRIPTIONAL DUAL REGULATOR HCAR-RELATED"/>
    <property type="match status" value="1"/>
</dbReference>
<gene>
    <name evidence="6" type="ORF">RM590_26000</name>
</gene>
<evidence type="ECO:0000256" key="4">
    <source>
        <dbReference type="ARBA" id="ARBA00023163"/>
    </source>
</evidence>
<comment type="caution">
    <text evidence="6">The sequence shown here is derived from an EMBL/GenBank/DDBJ whole genome shotgun (WGS) entry which is preliminary data.</text>
</comment>
<dbReference type="SUPFAM" id="SSF46785">
    <property type="entry name" value="Winged helix' DNA-binding domain"/>
    <property type="match status" value="1"/>
</dbReference>
<dbReference type="Gene3D" id="3.40.190.10">
    <property type="entry name" value="Periplasmic binding protein-like II"/>
    <property type="match status" value="2"/>
</dbReference>
<accession>A0ABU2MWX6</accession>
<evidence type="ECO:0000256" key="1">
    <source>
        <dbReference type="ARBA" id="ARBA00009437"/>
    </source>
</evidence>
<protein>
    <submittedName>
        <fullName evidence="6">LysR family transcriptional regulator</fullName>
    </submittedName>
</protein>
<dbReference type="CDD" id="cd08414">
    <property type="entry name" value="PBP2_LTTR_aromatics_like"/>
    <property type="match status" value="1"/>
</dbReference>
<evidence type="ECO:0000256" key="2">
    <source>
        <dbReference type="ARBA" id="ARBA00023015"/>
    </source>
</evidence>
<evidence type="ECO:0000259" key="5">
    <source>
        <dbReference type="PROSITE" id="PS50931"/>
    </source>
</evidence>
<dbReference type="InterPro" id="IPR000847">
    <property type="entry name" value="LysR_HTH_N"/>
</dbReference>
<dbReference type="PRINTS" id="PR00039">
    <property type="entry name" value="HTHLYSR"/>
</dbReference>
<dbReference type="PROSITE" id="PS50931">
    <property type="entry name" value="HTH_LYSR"/>
    <property type="match status" value="1"/>
</dbReference>
<proteinExistence type="inferred from homology"/>